<reference evidence="9" key="1">
    <citation type="journal article" date="2009" name="Insect Biochem. Mol. Biol.">
        <title>Pyrosequencing of the midgut transcriptome of the poplar leaf beetle Chrysomela tremulae reveals new gene families in Coleoptera.</title>
        <authorList>
            <person name="Pauchet Y."/>
            <person name="Wilkinson P."/>
            <person name="van Munster M."/>
            <person name="Augustin S."/>
            <person name="Pauron D."/>
            <person name="ffrench-Constant R.H."/>
        </authorList>
    </citation>
    <scope>NUCLEOTIDE SEQUENCE</scope>
    <source>
        <tissue evidence="9">Midgut</tissue>
    </source>
</reference>
<dbReference type="SUPFAM" id="SSF54001">
    <property type="entry name" value="Cysteine proteinases"/>
    <property type="match status" value="1"/>
</dbReference>
<dbReference type="Gene3D" id="1.10.287.2250">
    <property type="match status" value="1"/>
</dbReference>
<evidence type="ECO:0000256" key="2">
    <source>
        <dbReference type="ARBA" id="ARBA00022670"/>
    </source>
</evidence>
<dbReference type="PROSITE" id="PS00139">
    <property type="entry name" value="THIOL_PROTEASE_CYS"/>
    <property type="match status" value="1"/>
</dbReference>
<organism evidence="9">
    <name type="scientific">Chrysomela tremula</name>
    <name type="common">Leaf beetle</name>
    <dbReference type="NCBI Taxonomy" id="63687"/>
    <lineage>
        <taxon>Eukaryota</taxon>
        <taxon>Metazoa</taxon>
        <taxon>Ecdysozoa</taxon>
        <taxon>Arthropoda</taxon>
        <taxon>Hexapoda</taxon>
        <taxon>Insecta</taxon>
        <taxon>Pterygota</taxon>
        <taxon>Neoptera</taxon>
        <taxon>Endopterygota</taxon>
        <taxon>Coleoptera</taxon>
        <taxon>Polyphaga</taxon>
        <taxon>Cucujiformia</taxon>
        <taxon>Chrysomeloidea</taxon>
        <taxon>Chrysomelidae</taxon>
        <taxon>Chrysomelinae</taxon>
        <taxon>Chrysomelini</taxon>
        <taxon>Chrysomela</taxon>
    </lineage>
</organism>
<dbReference type="EMBL" id="FJ654722">
    <property type="protein sequence ID" value="ACP18843.1"/>
    <property type="molecule type" value="mRNA"/>
</dbReference>
<keyword evidence="6" id="KW-1015">Disulfide bond</keyword>
<dbReference type="InterPro" id="IPR000668">
    <property type="entry name" value="Peptidase_C1A_C"/>
</dbReference>
<evidence type="ECO:0000313" key="9">
    <source>
        <dbReference type="EMBL" id="ACP18843.1"/>
    </source>
</evidence>
<dbReference type="Pfam" id="PF00112">
    <property type="entry name" value="Peptidase_C1"/>
    <property type="match status" value="1"/>
</dbReference>
<dbReference type="GO" id="GO:0006508">
    <property type="term" value="P:proteolysis"/>
    <property type="evidence" value="ECO:0007669"/>
    <property type="project" value="UniProtKB-KW"/>
</dbReference>
<dbReference type="GO" id="GO:0008234">
    <property type="term" value="F:cysteine-type peptidase activity"/>
    <property type="evidence" value="ECO:0007669"/>
    <property type="project" value="UniProtKB-KW"/>
</dbReference>
<dbReference type="InterPro" id="IPR038765">
    <property type="entry name" value="Papain-like_cys_pep_sf"/>
</dbReference>
<comment type="similarity">
    <text evidence="1">Belongs to the peptidase C1 family.</text>
</comment>
<protein>
    <submittedName>
        <fullName evidence="9">Cysteine proteinase 4</fullName>
    </submittedName>
</protein>
<keyword evidence="2" id="KW-0645">Protease</keyword>
<proteinExistence type="evidence at transcript level"/>
<dbReference type="Pfam" id="PF08246">
    <property type="entry name" value="Inhibitor_I29"/>
    <property type="match status" value="1"/>
</dbReference>
<feature type="non-terminal residue" evidence="9">
    <location>
        <position position="161"/>
    </location>
</feature>
<dbReference type="InterPro" id="IPR013201">
    <property type="entry name" value="Prot_inhib_I29"/>
</dbReference>
<keyword evidence="3" id="KW-0378">Hydrolase</keyword>
<dbReference type="AlphaFoldDB" id="C3UTD4"/>
<evidence type="ECO:0000256" key="4">
    <source>
        <dbReference type="ARBA" id="ARBA00022807"/>
    </source>
</evidence>
<feature type="domain" description="Cathepsin propeptide inhibitor" evidence="8">
    <location>
        <begin position="23"/>
        <end position="83"/>
    </location>
</feature>
<keyword evidence="5" id="KW-0865">Zymogen</keyword>
<accession>C3UTD4</accession>
<feature type="signal peptide" evidence="7">
    <location>
        <begin position="1"/>
        <end position="20"/>
    </location>
</feature>
<dbReference type="InterPro" id="IPR000169">
    <property type="entry name" value="Pept_cys_AS"/>
</dbReference>
<gene>
    <name evidence="9" type="primary">CysProx-4</name>
</gene>
<dbReference type="SMART" id="SM00848">
    <property type="entry name" value="Inhibitor_I29"/>
    <property type="match status" value="1"/>
</dbReference>
<evidence type="ECO:0000256" key="3">
    <source>
        <dbReference type="ARBA" id="ARBA00022801"/>
    </source>
</evidence>
<sequence length="161" mass="18072">MKFLIAAASVILAVNALTDSEQWVAFKQTHGKTYKSALEESLRFSIFKNNLRKIEEHNTKYDNGEETYYLGVTKFADMSSEEFEDLLNRQMKERPSLNSSLKHEYDSNQEIPDSVDWREKGAVLPIRNQGSCGSCWAFSAAGALEGQNAIKSGVKSPLSIQ</sequence>
<evidence type="ECO:0000256" key="5">
    <source>
        <dbReference type="ARBA" id="ARBA00023145"/>
    </source>
</evidence>
<keyword evidence="4" id="KW-0788">Thiol protease</keyword>
<evidence type="ECO:0000256" key="1">
    <source>
        <dbReference type="ARBA" id="ARBA00008455"/>
    </source>
</evidence>
<evidence type="ECO:0000256" key="7">
    <source>
        <dbReference type="SAM" id="SignalP"/>
    </source>
</evidence>
<dbReference type="InterPro" id="IPR013128">
    <property type="entry name" value="Peptidase_C1A"/>
</dbReference>
<dbReference type="PANTHER" id="PTHR12411">
    <property type="entry name" value="CYSTEINE PROTEASE FAMILY C1-RELATED"/>
    <property type="match status" value="1"/>
</dbReference>
<keyword evidence="7" id="KW-0732">Signal</keyword>
<dbReference type="Gene3D" id="3.90.70.10">
    <property type="entry name" value="Cysteine proteinases"/>
    <property type="match status" value="1"/>
</dbReference>
<evidence type="ECO:0000259" key="8">
    <source>
        <dbReference type="SMART" id="SM00848"/>
    </source>
</evidence>
<feature type="chain" id="PRO_5018651104" evidence="7">
    <location>
        <begin position="21"/>
        <end position="161"/>
    </location>
</feature>
<evidence type="ECO:0000256" key="6">
    <source>
        <dbReference type="ARBA" id="ARBA00023157"/>
    </source>
</evidence>
<name>C3UTD4_CHRTR</name>